<dbReference type="PROSITE" id="PS50297">
    <property type="entry name" value="ANK_REP_REGION"/>
    <property type="match status" value="1"/>
</dbReference>
<proteinExistence type="predicted"/>
<sequence length="215" mass="23911">MQSLELYILRGELDYLENNPEEVRAVVNRAIYSGDQKEHKTHPIQFVSESIHGLKISESLGLGMISLFIELGAYVNGYGTWKEDSPLLAAIGLYQTEIAHFLIDKGADFAHVGYHGATALHWAAWTGQDTLVEALLEFPVDIDVSDHDFGATPLLYGIHGYFRGGEENKNNQVKCIKLLLDAGANPRHKDKEGNDAWSYVKGRDGDEVLEVLGER</sequence>
<dbReference type="Pfam" id="PF12796">
    <property type="entry name" value="Ank_2"/>
    <property type="match status" value="1"/>
</dbReference>
<reference evidence="4" key="2">
    <citation type="submission" date="2023-01" db="EMBL/GenBank/DDBJ databases">
        <title>Draft genome sequence of Portibacter lacus strain NBRC 108769.</title>
        <authorList>
            <person name="Sun Q."/>
            <person name="Mori K."/>
        </authorList>
    </citation>
    <scope>NUCLEOTIDE SEQUENCE</scope>
    <source>
        <strain evidence="4">NBRC 108769</strain>
    </source>
</reference>
<evidence type="ECO:0000313" key="4">
    <source>
        <dbReference type="EMBL" id="GLR15967.1"/>
    </source>
</evidence>
<dbReference type="Gene3D" id="1.25.40.20">
    <property type="entry name" value="Ankyrin repeat-containing domain"/>
    <property type="match status" value="1"/>
</dbReference>
<dbReference type="Proteomes" id="UP001156666">
    <property type="component" value="Unassembled WGS sequence"/>
</dbReference>
<evidence type="ECO:0008006" key="6">
    <source>
        <dbReference type="Google" id="ProtNLM"/>
    </source>
</evidence>
<evidence type="ECO:0000313" key="5">
    <source>
        <dbReference type="Proteomes" id="UP001156666"/>
    </source>
</evidence>
<dbReference type="PANTHER" id="PTHR24189">
    <property type="entry name" value="MYOTROPHIN"/>
    <property type="match status" value="1"/>
</dbReference>
<dbReference type="SMART" id="SM00248">
    <property type="entry name" value="ANK"/>
    <property type="match status" value="3"/>
</dbReference>
<dbReference type="EMBL" id="BSOH01000002">
    <property type="protein sequence ID" value="GLR15967.1"/>
    <property type="molecule type" value="Genomic_DNA"/>
</dbReference>
<organism evidence="4 5">
    <name type="scientific">Portibacter lacus</name>
    <dbReference type="NCBI Taxonomy" id="1099794"/>
    <lineage>
        <taxon>Bacteria</taxon>
        <taxon>Pseudomonadati</taxon>
        <taxon>Bacteroidota</taxon>
        <taxon>Saprospiria</taxon>
        <taxon>Saprospirales</taxon>
        <taxon>Haliscomenobacteraceae</taxon>
        <taxon>Portibacter</taxon>
    </lineage>
</organism>
<dbReference type="SUPFAM" id="SSF48403">
    <property type="entry name" value="Ankyrin repeat"/>
    <property type="match status" value="1"/>
</dbReference>
<comment type="caution">
    <text evidence="4">The sequence shown here is derived from an EMBL/GenBank/DDBJ whole genome shotgun (WGS) entry which is preliminary data.</text>
</comment>
<dbReference type="InterPro" id="IPR050745">
    <property type="entry name" value="Multifunctional_regulatory"/>
</dbReference>
<dbReference type="RefSeq" id="WP_235294829.1">
    <property type="nucleotide sequence ID" value="NZ_BSOH01000002.1"/>
</dbReference>
<accession>A0AA37SM73</accession>
<name>A0AA37SM73_9BACT</name>
<evidence type="ECO:0000256" key="2">
    <source>
        <dbReference type="ARBA" id="ARBA00023043"/>
    </source>
</evidence>
<reference evidence="4" key="1">
    <citation type="journal article" date="2014" name="Int. J. Syst. Evol. Microbiol.">
        <title>Complete genome sequence of Corynebacterium casei LMG S-19264T (=DSM 44701T), isolated from a smear-ripened cheese.</title>
        <authorList>
            <consortium name="US DOE Joint Genome Institute (JGI-PGF)"/>
            <person name="Walter F."/>
            <person name="Albersmeier A."/>
            <person name="Kalinowski J."/>
            <person name="Ruckert C."/>
        </authorList>
    </citation>
    <scope>NUCLEOTIDE SEQUENCE</scope>
    <source>
        <strain evidence="4">NBRC 108769</strain>
    </source>
</reference>
<dbReference type="InterPro" id="IPR002110">
    <property type="entry name" value="Ankyrin_rpt"/>
</dbReference>
<evidence type="ECO:0000256" key="3">
    <source>
        <dbReference type="PROSITE-ProRule" id="PRU00023"/>
    </source>
</evidence>
<feature type="repeat" description="ANK" evidence="3">
    <location>
        <begin position="115"/>
        <end position="147"/>
    </location>
</feature>
<dbReference type="InterPro" id="IPR036770">
    <property type="entry name" value="Ankyrin_rpt-contain_sf"/>
</dbReference>
<dbReference type="Pfam" id="PF00023">
    <property type="entry name" value="Ank"/>
    <property type="match status" value="1"/>
</dbReference>
<dbReference type="PANTHER" id="PTHR24189:SF50">
    <property type="entry name" value="ANKYRIN REPEAT AND SOCS BOX PROTEIN 2"/>
    <property type="match status" value="1"/>
</dbReference>
<gene>
    <name evidence="4" type="ORF">GCM10007940_05820</name>
</gene>
<keyword evidence="5" id="KW-1185">Reference proteome</keyword>
<evidence type="ECO:0000256" key="1">
    <source>
        <dbReference type="ARBA" id="ARBA00022737"/>
    </source>
</evidence>
<dbReference type="AlphaFoldDB" id="A0AA37SM73"/>
<protein>
    <recommendedName>
        <fullName evidence="6">Ankyrin repeat domain-containing protein</fullName>
    </recommendedName>
</protein>
<keyword evidence="1" id="KW-0677">Repeat</keyword>
<dbReference type="PROSITE" id="PS50088">
    <property type="entry name" value="ANK_REPEAT"/>
    <property type="match status" value="1"/>
</dbReference>
<keyword evidence="2 3" id="KW-0040">ANK repeat</keyword>